<accession>A0A8G2BH05</accession>
<dbReference type="PIRSF" id="PIRSF000350">
    <property type="entry name" value="Mercury_reductase_MerA"/>
    <property type="match status" value="1"/>
</dbReference>
<keyword evidence="7" id="KW-1015">Disulfide bond</keyword>
<dbReference type="SUPFAM" id="SSF55424">
    <property type="entry name" value="FAD/NAD-linked reductases, dimerisation (C-terminal) domain"/>
    <property type="match status" value="1"/>
</dbReference>
<dbReference type="GO" id="GO:0034599">
    <property type="term" value="P:cellular response to oxidative stress"/>
    <property type="evidence" value="ECO:0007669"/>
    <property type="project" value="TreeGrafter"/>
</dbReference>
<dbReference type="PRINTS" id="PR00368">
    <property type="entry name" value="FADPNR"/>
</dbReference>
<keyword evidence="8 13" id="KW-0676">Redox-active center</keyword>
<keyword evidence="18" id="KW-1185">Reference proteome</keyword>
<feature type="binding site" evidence="11">
    <location>
        <begin position="174"/>
        <end position="181"/>
    </location>
    <ligand>
        <name>NAD(+)</name>
        <dbReference type="ChEBI" id="CHEBI:57540"/>
    </ligand>
</feature>
<evidence type="ECO:0000259" key="15">
    <source>
        <dbReference type="Pfam" id="PF02852"/>
    </source>
</evidence>
<dbReference type="EC" id="1.8.1.7" evidence="14"/>
<evidence type="ECO:0000256" key="4">
    <source>
        <dbReference type="ARBA" id="ARBA00022827"/>
    </source>
</evidence>
<proteinExistence type="inferred from homology"/>
<evidence type="ECO:0000256" key="9">
    <source>
        <dbReference type="ARBA" id="ARBA00049142"/>
    </source>
</evidence>
<comment type="function">
    <text evidence="14">Catalyzes the reduction of glutathione disulfide (GSSG) to reduced glutathione (GSH).</text>
</comment>
<evidence type="ECO:0000256" key="1">
    <source>
        <dbReference type="ARBA" id="ARBA00007532"/>
    </source>
</evidence>
<evidence type="ECO:0000256" key="10">
    <source>
        <dbReference type="PIRSR" id="PIRSR000350-2"/>
    </source>
</evidence>
<feature type="binding site" evidence="11">
    <location>
        <position position="115"/>
    </location>
    <ligand>
        <name>FAD</name>
        <dbReference type="ChEBI" id="CHEBI:57692"/>
    </ligand>
</feature>
<keyword evidence="11" id="KW-0547">Nucleotide-binding</keyword>
<comment type="catalytic activity">
    <reaction evidence="9 14">
        <text>2 glutathione + NADP(+) = glutathione disulfide + NADPH + H(+)</text>
        <dbReference type="Rhea" id="RHEA:11740"/>
        <dbReference type="ChEBI" id="CHEBI:15378"/>
        <dbReference type="ChEBI" id="CHEBI:57783"/>
        <dbReference type="ChEBI" id="CHEBI:57925"/>
        <dbReference type="ChEBI" id="CHEBI:58297"/>
        <dbReference type="ChEBI" id="CHEBI:58349"/>
        <dbReference type="EC" id="1.8.1.7"/>
    </reaction>
</comment>
<gene>
    <name evidence="17" type="ORF">SAMN05660686_01794</name>
</gene>
<comment type="similarity">
    <text evidence="1 13">Belongs to the class-I pyridine nucleotide-disulfide oxidoreductase family.</text>
</comment>
<evidence type="ECO:0000259" key="16">
    <source>
        <dbReference type="Pfam" id="PF07992"/>
    </source>
</evidence>
<dbReference type="OrthoDB" id="9764616at2"/>
<sequence length="459" mass="49847">MAGYDYDLITIGGGSGGVRASRMAGRYGAKVAVVEELRVGGTCVLRGCVPKKLLVYGSHLPHEIEDMRGYGWSVEGVSHDWSALIATKEKELDRLHGIYLKLLSGAGNDVLDGKGKIVDPHTVEVAGKRYTAERILIATGGWPSLPDVPGIEHAITSNEALELPQRPERIAIVGSGFIAVEFAGIFHGYGSDTHLIYRAPKVLRGFDEDVRTALDEEMAKKGIHLHCETLPSRIEKAGDSYLVHLTDGETLEVDAVMYATGRHPNTKGIGLEEVGVEMDRNGAVKVDEYSRTNIPSIWAIGDVTDRINLTPVALAEGTCFAETEFNDNPMSPDHENVASAVFSQPPIGTVGLTEEAAREKYGALDIYVSGFRPMKYTLTENTERGLMKLVVDRASQKVVGAHMVGLDSPEIIQGVAIAVKMGATKKDFDRTIGIHPTAAEEFVTMREKRPDPEERQAAE</sequence>
<keyword evidence="4 11" id="KW-0274">FAD</keyword>
<evidence type="ECO:0000313" key="17">
    <source>
        <dbReference type="EMBL" id="SDF61917.1"/>
    </source>
</evidence>
<evidence type="ECO:0000256" key="7">
    <source>
        <dbReference type="ARBA" id="ARBA00023157"/>
    </source>
</evidence>
<dbReference type="InterPro" id="IPR006324">
    <property type="entry name" value="GSHR"/>
</dbReference>
<feature type="domain" description="Pyridine nucleotide-disulphide oxidoreductase dimerisation" evidence="15">
    <location>
        <begin position="337"/>
        <end position="445"/>
    </location>
</feature>
<feature type="domain" description="FAD/NAD(P)-binding" evidence="16">
    <location>
        <begin position="6"/>
        <end position="317"/>
    </location>
</feature>
<dbReference type="AlphaFoldDB" id="A0A8G2BH05"/>
<dbReference type="PANTHER" id="PTHR42737:SF2">
    <property type="entry name" value="GLUTATHIONE REDUCTASE"/>
    <property type="match status" value="1"/>
</dbReference>
<reference evidence="17 18" key="1">
    <citation type="submission" date="2016-10" db="EMBL/GenBank/DDBJ databases">
        <authorList>
            <person name="Varghese N."/>
            <person name="Submissions S."/>
        </authorList>
    </citation>
    <scope>NUCLEOTIDE SEQUENCE [LARGE SCALE GENOMIC DNA]</scope>
    <source>
        <strain evidence="17 18">DSM 18839</strain>
    </source>
</reference>
<evidence type="ECO:0000256" key="8">
    <source>
        <dbReference type="ARBA" id="ARBA00023284"/>
    </source>
</evidence>
<evidence type="ECO:0000256" key="12">
    <source>
        <dbReference type="PIRSR" id="PIRSR000350-4"/>
    </source>
</evidence>
<dbReference type="InterPro" id="IPR004099">
    <property type="entry name" value="Pyr_nucl-diS_OxRdtase_dimer"/>
</dbReference>
<dbReference type="GO" id="GO:0050660">
    <property type="term" value="F:flavin adenine dinucleotide binding"/>
    <property type="evidence" value="ECO:0007669"/>
    <property type="project" value="InterPro"/>
</dbReference>
<dbReference type="Gene3D" id="3.50.50.60">
    <property type="entry name" value="FAD/NAD(P)-binding domain"/>
    <property type="match status" value="2"/>
</dbReference>
<feature type="active site" description="Proton acceptor" evidence="10">
    <location>
        <position position="435"/>
    </location>
</feature>
<dbReference type="EMBL" id="FNBW01000005">
    <property type="protein sequence ID" value="SDF61917.1"/>
    <property type="molecule type" value="Genomic_DNA"/>
</dbReference>
<evidence type="ECO:0000256" key="2">
    <source>
        <dbReference type="ARBA" id="ARBA00011738"/>
    </source>
</evidence>
<dbReference type="InterPro" id="IPR036188">
    <property type="entry name" value="FAD/NAD-bd_sf"/>
</dbReference>
<evidence type="ECO:0000256" key="14">
    <source>
        <dbReference type="RuleBase" id="RU365040"/>
    </source>
</evidence>
<dbReference type="Pfam" id="PF07992">
    <property type="entry name" value="Pyr_redox_2"/>
    <property type="match status" value="1"/>
</dbReference>
<dbReference type="GO" id="GO:0004362">
    <property type="term" value="F:glutathione-disulfide reductase (NADPH) activity"/>
    <property type="evidence" value="ECO:0007669"/>
    <property type="project" value="UniProtKB-EC"/>
</dbReference>
<evidence type="ECO:0000256" key="11">
    <source>
        <dbReference type="PIRSR" id="PIRSR000350-3"/>
    </source>
</evidence>
<comment type="caution">
    <text evidence="17">The sequence shown here is derived from an EMBL/GenBank/DDBJ whole genome shotgun (WGS) entry which is preliminary data.</text>
</comment>
<dbReference type="NCBIfam" id="TIGR01424">
    <property type="entry name" value="gluta_reduc_2"/>
    <property type="match status" value="1"/>
</dbReference>
<keyword evidence="11" id="KW-0520">NAD</keyword>
<keyword evidence="6 13" id="KW-0560">Oxidoreductase</keyword>
<dbReference type="GO" id="GO:0006749">
    <property type="term" value="P:glutathione metabolic process"/>
    <property type="evidence" value="ECO:0007669"/>
    <property type="project" value="InterPro"/>
</dbReference>
<evidence type="ECO:0000313" key="18">
    <source>
        <dbReference type="Proteomes" id="UP000198615"/>
    </source>
</evidence>
<dbReference type="GO" id="GO:0045454">
    <property type="term" value="P:cell redox homeostasis"/>
    <property type="evidence" value="ECO:0007669"/>
    <property type="project" value="InterPro"/>
</dbReference>
<evidence type="ECO:0000256" key="3">
    <source>
        <dbReference type="ARBA" id="ARBA00022630"/>
    </source>
</evidence>
<comment type="cofactor">
    <cofactor evidence="11">
        <name>FAD</name>
        <dbReference type="ChEBI" id="CHEBI:57692"/>
    </cofactor>
    <text evidence="11">Binds 1 FAD per subunit.</text>
</comment>
<evidence type="ECO:0000256" key="13">
    <source>
        <dbReference type="RuleBase" id="RU003691"/>
    </source>
</evidence>
<comment type="subunit">
    <text evidence="2">Homodimer.</text>
</comment>
<dbReference type="GO" id="GO:0005829">
    <property type="term" value="C:cytosol"/>
    <property type="evidence" value="ECO:0007669"/>
    <property type="project" value="TreeGrafter"/>
</dbReference>
<evidence type="ECO:0000256" key="6">
    <source>
        <dbReference type="ARBA" id="ARBA00023002"/>
    </source>
</evidence>
<dbReference type="PANTHER" id="PTHR42737">
    <property type="entry name" value="GLUTATHIONE REDUCTASE"/>
    <property type="match status" value="1"/>
</dbReference>
<dbReference type="PRINTS" id="PR00411">
    <property type="entry name" value="PNDRDTASEI"/>
</dbReference>
<dbReference type="Pfam" id="PF02852">
    <property type="entry name" value="Pyr_redox_dim"/>
    <property type="match status" value="1"/>
</dbReference>
<dbReference type="Proteomes" id="UP000198615">
    <property type="component" value="Unassembled WGS sequence"/>
</dbReference>
<dbReference type="InterPro" id="IPR016156">
    <property type="entry name" value="FAD/NAD-linked_Rdtase_dimer_sf"/>
</dbReference>
<feature type="binding site" evidence="11">
    <location>
        <position position="52"/>
    </location>
    <ligand>
        <name>FAD</name>
        <dbReference type="ChEBI" id="CHEBI:57692"/>
    </ligand>
</feature>
<keyword evidence="3 13" id="KW-0285">Flavoprotein</keyword>
<dbReference type="Gene3D" id="3.30.390.30">
    <property type="match status" value="1"/>
</dbReference>
<dbReference type="InterPro" id="IPR046952">
    <property type="entry name" value="GSHR/TRXR-like"/>
</dbReference>
<dbReference type="InterPro" id="IPR012999">
    <property type="entry name" value="Pyr_OxRdtase_I_AS"/>
</dbReference>
<name>A0A8G2BH05_9PROT</name>
<organism evidence="17 18">
    <name type="scientific">Thalassobaculum litoreum DSM 18839</name>
    <dbReference type="NCBI Taxonomy" id="1123362"/>
    <lineage>
        <taxon>Bacteria</taxon>
        <taxon>Pseudomonadati</taxon>
        <taxon>Pseudomonadota</taxon>
        <taxon>Alphaproteobacteria</taxon>
        <taxon>Rhodospirillales</taxon>
        <taxon>Thalassobaculaceae</taxon>
        <taxon>Thalassobaculum</taxon>
    </lineage>
</organism>
<feature type="binding site" evidence="11">
    <location>
        <position position="261"/>
    </location>
    <ligand>
        <name>NAD(+)</name>
        <dbReference type="ChEBI" id="CHEBI:57540"/>
    </ligand>
</feature>
<dbReference type="PROSITE" id="PS00076">
    <property type="entry name" value="PYRIDINE_REDOX_1"/>
    <property type="match status" value="1"/>
</dbReference>
<dbReference type="InterPro" id="IPR001100">
    <property type="entry name" value="Pyr_nuc-diS_OxRdtase"/>
</dbReference>
<dbReference type="SUPFAM" id="SSF51905">
    <property type="entry name" value="FAD/NAD(P)-binding domain"/>
    <property type="match status" value="1"/>
</dbReference>
<feature type="disulfide bond" description="Redox-active" evidence="12">
    <location>
        <begin position="43"/>
        <end position="48"/>
    </location>
</feature>
<dbReference type="RefSeq" id="WP_028792837.1">
    <property type="nucleotide sequence ID" value="NZ_FNBW01000005.1"/>
</dbReference>
<evidence type="ECO:0000256" key="5">
    <source>
        <dbReference type="ARBA" id="ARBA00022857"/>
    </source>
</evidence>
<dbReference type="InterPro" id="IPR023753">
    <property type="entry name" value="FAD/NAD-binding_dom"/>
</dbReference>
<dbReference type="GO" id="GO:0050661">
    <property type="term" value="F:NADP binding"/>
    <property type="evidence" value="ECO:0007669"/>
    <property type="project" value="InterPro"/>
</dbReference>
<dbReference type="FunFam" id="3.50.50.60:FF:000051">
    <property type="entry name" value="Glutathione reductase"/>
    <property type="match status" value="1"/>
</dbReference>
<feature type="binding site" evidence="11">
    <location>
        <position position="302"/>
    </location>
    <ligand>
        <name>FAD</name>
        <dbReference type="ChEBI" id="CHEBI:57692"/>
    </ligand>
</feature>
<dbReference type="NCBIfam" id="NF004776">
    <property type="entry name" value="PRK06116.1"/>
    <property type="match status" value="1"/>
</dbReference>
<protein>
    <recommendedName>
        <fullName evidence="14">Glutathione reductase</fullName>
        <shortName evidence="14">GRase</shortName>
        <ecNumber evidence="14">1.8.1.7</ecNumber>
    </recommendedName>
</protein>
<keyword evidence="5 14" id="KW-0521">NADP</keyword>